<keyword evidence="5 7" id="KW-0472">Membrane</keyword>
<evidence type="ECO:0000313" key="10">
    <source>
        <dbReference type="Proteomes" id="UP000199433"/>
    </source>
</evidence>
<dbReference type="PANTHER" id="PTHR33885">
    <property type="entry name" value="PHAGE SHOCK PROTEIN C"/>
    <property type="match status" value="1"/>
</dbReference>
<dbReference type="RefSeq" id="WP_091265164.1">
    <property type="nucleotide sequence ID" value="NZ_FNFK01000006.1"/>
</dbReference>
<evidence type="ECO:0000256" key="6">
    <source>
        <dbReference type="SAM" id="MobiDB-lite"/>
    </source>
</evidence>
<keyword evidence="3 7" id="KW-0812">Transmembrane</keyword>
<feature type="region of interest" description="Disordered" evidence="6">
    <location>
        <begin position="64"/>
        <end position="100"/>
    </location>
</feature>
<evidence type="ECO:0000256" key="3">
    <source>
        <dbReference type="ARBA" id="ARBA00022692"/>
    </source>
</evidence>
<keyword evidence="4 7" id="KW-1133">Transmembrane helix</keyword>
<reference evidence="10" key="1">
    <citation type="submission" date="2016-10" db="EMBL/GenBank/DDBJ databases">
        <authorList>
            <person name="Varghese N."/>
            <person name="Submissions S."/>
        </authorList>
    </citation>
    <scope>NUCLEOTIDE SEQUENCE [LARGE SCALE GENOMIC DNA]</scope>
    <source>
        <strain evidence="10">DSM 19181</strain>
    </source>
</reference>
<feature type="compositionally biased region" description="Acidic residues" evidence="6">
    <location>
        <begin position="91"/>
        <end position="100"/>
    </location>
</feature>
<feature type="domain" description="Phage shock protein PspC N-terminal" evidence="8">
    <location>
        <begin position="3"/>
        <end position="59"/>
    </location>
</feature>
<feature type="transmembrane region" description="Helical" evidence="7">
    <location>
        <begin position="29"/>
        <end position="56"/>
    </location>
</feature>
<organism evidence="9 10">
    <name type="scientific">Alkalibacterium thalassium</name>
    <dbReference type="NCBI Taxonomy" id="426701"/>
    <lineage>
        <taxon>Bacteria</taxon>
        <taxon>Bacillati</taxon>
        <taxon>Bacillota</taxon>
        <taxon>Bacilli</taxon>
        <taxon>Lactobacillales</taxon>
        <taxon>Carnobacteriaceae</taxon>
        <taxon>Alkalibacterium</taxon>
    </lineage>
</organism>
<dbReference type="EMBL" id="FNFK01000006">
    <property type="protein sequence ID" value="SDJ88203.1"/>
    <property type="molecule type" value="Genomic_DNA"/>
</dbReference>
<dbReference type="PANTHER" id="PTHR33885:SF3">
    <property type="entry name" value="PHAGE SHOCK PROTEIN C"/>
    <property type="match status" value="1"/>
</dbReference>
<dbReference type="InterPro" id="IPR007168">
    <property type="entry name" value="Phageshock_PspC_N"/>
</dbReference>
<sequence>MNKLSKSKDNVVIFGVLGGLGEYFNIDPVLLRVIVVVATFIGVGSTVPIYLLLALVMPESDDQTSKLASNKKKPSPFGGVSYKPKRKEAEKLEEDDWSDF</sequence>
<dbReference type="AlphaFoldDB" id="A0A1G8XCH8"/>
<dbReference type="Pfam" id="PF04024">
    <property type="entry name" value="PspC"/>
    <property type="match status" value="1"/>
</dbReference>
<keyword evidence="2" id="KW-1003">Cell membrane</keyword>
<keyword evidence="10" id="KW-1185">Reference proteome</keyword>
<evidence type="ECO:0000256" key="4">
    <source>
        <dbReference type="ARBA" id="ARBA00022989"/>
    </source>
</evidence>
<evidence type="ECO:0000256" key="1">
    <source>
        <dbReference type="ARBA" id="ARBA00004162"/>
    </source>
</evidence>
<dbReference type="STRING" id="426701.SAMN04488098_100641"/>
<name>A0A1G8XCH8_9LACT</name>
<accession>A0A1G8XCH8</accession>
<dbReference type="GO" id="GO:0005886">
    <property type="term" value="C:plasma membrane"/>
    <property type="evidence" value="ECO:0007669"/>
    <property type="project" value="UniProtKB-SubCell"/>
</dbReference>
<protein>
    <submittedName>
        <fullName evidence="9">Phage shock protein C (PspC) family protein</fullName>
    </submittedName>
</protein>
<proteinExistence type="predicted"/>
<dbReference type="OrthoDB" id="9815286at2"/>
<comment type="subcellular location">
    <subcellularLocation>
        <location evidence="1">Cell membrane</location>
        <topology evidence="1">Single-pass membrane protein</topology>
    </subcellularLocation>
</comment>
<evidence type="ECO:0000256" key="5">
    <source>
        <dbReference type="ARBA" id="ARBA00023136"/>
    </source>
</evidence>
<dbReference type="InterPro" id="IPR052027">
    <property type="entry name" value="PspC"/>
</dbReference>
<dbReference type="Proteomes" id="UP000199433">
    <property type="component" value="Unassembled WGS sequence"/>
</dbReference>
<evidence type="ECO:0000313" key="9">
    <source>
        <dbReference type="EMBL" id="SDJ88203.1"/>
    </source>
</evidence>
<evidence type="ECO:0000259" key="8">
    <source>
        <dbReference type="Pfam" id="PF04024"/>
    </source>
</evidence>
<evidence type="ECO:0000256" key="2">
    <source>
        <dbReference type="ARBA" id="ARBA00022475"/>
    </source>
</evidence>
<evidence type="ECO:0000256" key="7">
    <source>
        <dbReference type="SAM" id="Phobius"/>
    </source>
</evidence>
<gene>
    <name evidence="9" type="ORF">SAMN04488098_100641</name>
</gene>